<organism evidence="2 3">
    <name type="scientific">Digitaria exilis</name>
    <dbReference type="NCBI Taxonomy" id="1010633"/>
    <lineage>
        <taxon>Eukaryota</taxon>
        <taxon>Viridiplantae</taxon>
        <taxon>Streptophyta</taxon>
        <taxon>Embryophyta</taxon>
        <taxon>Tracheophyta</taxon>
        <taxon>Spermatophyta</taxon>
        <taxon>Magnoliopsida</taxon>
        <taxon>Liliopsida</taxon>
        <taxon>Poales</taxon>
        <taxon>Poaceae</taxon>
        <taxon>PACMAD clade</taxon>
        <taxon>Panicoideae</taxon>
        <taxon>Panicodae</taxon>
        <taxon>Paniceae</taxon>
        <taxon>Anthephorinae</taxon>
        <taxon>Digitaria</taxon>
    </lineage>
</organism>
<proteinExistence type="predicted"/>
<evidence type="ECO:0000313" key="2">
    <source>
        <dbReference type="EMBL" id="KAF8657007.1"/>
    </source>
</evidence>
<protein>
    <recommendedName>
        <fullName evidence="1">Reverse transcriptase zinc-binding domain-containing protein</fullName>
    </recommendedName>
</protein>
<reference evidence="2" key="1">
    <citation type="submission" date="2020-07" db="EMBL/GenBank/DDBJ databases">
        <title>Genome sequence and genetic diversity analysis of an under-domesticated orphan crop, white fonio (Digitaria exilis).</title>
        <authorList>
            <person name="Bennetzen J.L."/>
            <person name="Chen S."/>
            <person name="Ma X."/>
            <person name="Wang X."/>
            <person name="Yssel A.E.J."/>
            <person name="Chaluvadi S.R."/>
            <person name="Johnson M."/>
            <person name="Gangashetty P."/>
            <person name="Hamidou F."/>
            <person name="Sanogo M.D."/>
            <person name="Zwaenepoel A."/>
            <person name="Wallace J."/>
            <person name="Van De Peer Y."/>
            <person name="Van Deynze A."/>
        </authorList>
    </citation>
    <scope>NUCLEOTIDE SEQUENCE</scope>
    <source>
        <tissue evidence="2">Leaves</tissue>
    </source>
</reference>
<keyword evidence="3" id="KW-1185">Reference proteome</keyword>
<dbReference type="InterPro" id="IPR026960">
    <property type="entry name" value="RVT-Znf"/>
</dbReference>
<accession>A0A835AJF1</accession>
<feature type="domain" description="Reverse transcriptase zinc-binding" evidence="1">
    <location>
        <begin position="68"/>
        <end position="154"/>
    </location>
</feature>
<dbReference type="Pfam" id="PF13966">
    <property type="entry name" value="zf-RVT"/>
    <property type="match status" value="1"/>
</dbReference>
<evidence type="ECO:0000259" key="1">
    <source>
        <dbReference type="Pfam" id="PF13966"/>
    </source>
</evidence>
<dbReference type="OrthoDB" id="1113032at2759"/>
<sequence length="246" mass="28728">MSGLYSHNIKPDFFVHEATTSRLAAQLRLRLTRVATEELTVLEELLSHFNPEGGLDHHFLTHRPDKAFSSKEALAAFHGSQSANQLASSIWETHLSNKVKFFGWLLYHGHVNSRAMLHSRHIRSIEDSFCEHCPETLETDEHIFTQCPTAISIWGCLGIDANASNFRYPAHLGQELEIPHQVQTDVMLLLLWHIWKARNAMLFEHKDQTTTETIRRVIVDMEAWQMRYRRLNLYWQAWRDFLLSRL</sequence>
<evidence type="ECO:0000313" key="3">
    <source>
        <dbReference type="Proteomes" id="UP000636709"/>
    </source>
</evidence>
<dbReference type="Proteomes" id="UP000636709">
    <property type="component" value="Unassembled WGS sequence"/>
</dbReference>
<dbReference type="AlphaFoldDB" id="A0A835AJF1"/>
<comment type="caution">
    <text evidence="2">The sequence shown here is derived from an EMBL/GenBank/DDBJ whole genome shotgun (WGS) entry which is preliminary data.</text>
</comment>
<dbReference type="EMBL" id="JACEFO010002512">
    <property type="protein sequence ID" value="KAF8657007.1"/>
    <property type="molecule type" value="Genomic_DNA"/>
</dbReference>
<gene>
    <name evidence="2" type="ORF">HU200_060340</name>
</gene>
<name>A0A835AJF1_9POAL</name>